<keyword evidence="1" id="KW-1133">Transmembrane helix</keyword>
<dbReference type="GO" id="GO:0016747">
    <property type="term" value="F:acyltransferase activity, transferring groups other than amino-acyl groups"/>
    <property type="evidence" value="ECO:0007669"/>
    <property type="project" value="InterPro"/>
</dbReference>
<evidence type="ECO:0000259" key="2">
    <source>
        <dbReference type="Pfam" id="PF01757"/>
    </source>
</evidence>
<dbReference type="GO" id="GO:0016020">
    <property type="term" value="C:membrane"/>
    <property type="evidence" value="ECO:0007669"/>
    <property type="project" value="TreeGrafter"/>
</dbReference>
<gene>
    <name evidence="3" type="ORF">I8747_11485</name>
</gene>
<dbReference type="AlphaFoldDB" id="A0AAJ0ZJ37"/>
<keyword evidence="3" id="KW-0808">Transferase</keyword>
<evidence type="ECO:0000313" key="4">
    <source>
        <dbReference type="Proteomes" id="UP000787568"/>
    </source>
</evidence>
<feature type="transmembrane region" description="Helical" evidence="1">
    <location>
        <begin position="247"/>
        <end position="265"/>
    </location>
</feature>
<feature type="transmembrane region" description="Helical" evidence="1">
    <location>
        <begin position="178"/>
        <end position="198"/>
    </location>
</feature>
<name>A0AAJ0ZJ37_9PSED</name>
<dbReference type="InterPro" id="IPR050879">
    <property type="entry name" value="Acyltransferase_3"/>
</dbReference>
<feature type="transmembrane region" description="Helical" evidence="1">
    <location>
        <begin position="302"/>
        <end position="320"/>
    </location>
</feature>
<dbReference type="RefSeq" id="WP_124334425.1">
    <property type="nucleotide sequence ID" value="NZ_CP027741.1"/>
</dbReference>
<organism evidence="3 4">
    <name type="scientific">Pseudomonas chlororaphis subsp. aurantiaca</name>
    <dbReference type="NCBI Taxonomy" id="86192"/>
    <lineage>
        <taxon>Bacteria</taxon>
        <taxon>Pseudomonadati</taxon>
        <taxon>Pseudomonadota</taxon>
        <taxon>Gammaproteobacteria</taxon>
        <taxon>Pseudomonadales</taxon>
        <taxon>Pseudomonadaceae</taxon>
        <taxon>Pseudomonas</taxon>
    </lineage>
</organism>
<protein>
    <submittedName>
        <fullName evidence="3">Acyltransferase</fullName>
    </submittedName>
</protein>
<evidence type="ECO:0000256" key="1">
    <source>
        <dbReference type="SAM" id="Phobius"/>
    </source>
</evidence>
<accession>A0AAJ0ZJ37</accession>
<keyword evidence="1" id="KW-0472">Membrane</keyword>
<dbReference type="PANTHER" id="PTHR23028">
    <property type="entry name" value="ACETYLTRANSFERASE"/>
    <property type="match status" value="1"/>
</dbReference>
<reference evidence="3" key="1">
    <citation type="submission" date="2020-12" db="EMBL/GenBank/DDBJ databases">
        <title>Generalized mutagenesis with transposon Tn5. A laboratory procedure for the identification of genes responsible for a bacterial phenotype and its regulation, illustrated with phenazine production in Pseudomonas chlororaphis.</title>
        <authorList>
            <person name="Muzio F."/>
            <person name="Sobrero P."/>
            <person name="Agaras B."/>
            <person name="Valverde C."/>
        </authorList>
    </citation>
    <scope>NUCLEOTIDE SEQUENCE</scope>
    <source>
        <strain evidence="3">SMMP3</strain>
    </source>
</reference>
<feature type="transmembrane region" description="Helical" evidence="1">
    <location>
        <begin position="218"/>
        <end position="238"/>
    </location>
</feature>
<dbReference type="Pfam" id="PF01757">
    <property type="entry name" value="Acyl_transf_3"/>
    <property type="match status" value="1"/>
</dbReference>
<dbReference type="InterPro" id="IPR002656">
    <property type="entry name" value="Acyl_transf_3_dom"/>
</dbReference>
<feature type="transmembrane region" description="Helical" evidence="1">
    <location>
        <begin position="121"/>
        <end position="140"/>
    </location>
</feature>
<dbReference type="PANTHER" id="PTHR23028:SF53">
    <property type="entry name" value="ACYL_TRANSF_3 DOMAIN-CONTAINING PROTEIN"/>
    <property type="match status" value="1"/>
</dbReference>
<proteinExistence type="predicted"/>
<feature type="transmembrane region" description="Helical" evidence="1">
    <location>
        <begin position="340"/>
        <end position="356"/>
    </location>
</feature>
<feature type="transmembrane region" description="Helical" evidence="1">
    <location>
        <begin position="49"/>
        <end position="75"/>
    </location>
</feature>
<feature type="transmembrane region" description="Helical" evidence="1">
    <location>
        <begin position="95"/>
        <end position="114"/>
    </location>
</feature>
<evidence type="ECO:0000313" key="3">
    <source>
        <dbReference type="EMBL" id="MBU4633419.1"/>
    </source>
</evidence>
<feature type="transmembrane region" description="Helical" evidence="1">
    <location>
        <begin position="152"/>
        <end position="171"/>
    </location>
</feature>
<feature type="transmembrane region" description="Helical" evidence="1">
    <location>
        <begin position="277"/>
        <end position="295"/>
    </location>
</feature>
<dbReference type="GO" id="GO:0000271">
    <property type="term" value="P:polysaccharide biosynthetic process"/>
    <property type="evidence" value="ECO:0007669"/>
    <property type="project" value="TreeGrafter"/>
</dbReference>
<feature type="domain" description="Acyltransferase 3" evidence="2">
    <location>
        <begin position="18"/>
        <end position="355"/>
    </location>
</feature>
<comment type="caution">
    <text evidence="3">The sequence shown here is derived from an EMBL/GenBank/DDBJ whole genome shotgun (WGS) entry which is preliminary data.</text>
</comment>
<feature type="transmembrane region" description="Helical" evidence="1">
    <location>
        <begin position="19"/>
        <end position="37"/>
    </location>
</feature>
<dbReference type="Proteomes" id="UP000787568">
    <property type="component" value="Unassembled WGS sequence"/>
</dbReference>
<sequence length="406" mass="45361">MTAANSSVNINNRDGKLDFIQALRGIAALMVVMLHTIQQQNIPKDSGVYYWLFSGGGAGVPLFFIISGFIMAYSTRGIESSPKNSLAFLIKRLSRVWPTYAILTIIFWTTVTVVDDFLGAHFPYSILDVLVSILFIPLNMDSALAPLLGGSALYPGWSLNYEIYFYALFAFSMVFRRLKWLIFFSLIATTLIALPLFYGSTPSLDARVNYGFKSYLALLTSPLIWEFAAGVAIGLIYFSKFKIENKSFAIFLCALTAAIAVWANLSKLSFGMGLNGWGWSLTLMFFALTIASKTVHLKFPAWLIWVGNISYSLYLIHPFFVKPVFDVLWETSLREYIRDPSFSLVVVGLSIFFATLSHKHLEVRLSDFVRNKLLGYVNRGSHEEVKLVRPSAIPISKAGANMVNSG</sequence>
<dbReference type="EMBL" id="JAEEFW010000003">
    <property type="protein sequence ID" value="MBU4633419.1"/>
    <property type="molecule type" value="Genomic_DNA"/>
</dbReference>
<keyword evidence="1" id="KW-0812">Transmembrane</keyword>
<keyword evidence="3" id="KW-0012">Acyltransferase</keyword>